<evidence type="ECO:0000259" key="1">
    <source>
        <dbReference type="PROSITE" id="PS50011"/>
    </source>
</evidence>
<dbReference type="Gene3D" id="1.10.510.10">
    <property type="entry name" value="Transferase(Phosphotransferase) domain 1"/>
    <property type="match status" value="1"/>
</dbReference>
<comment type="caution">
    <text evidence="2">The sequence shown here is derived from an EMBL/GenBank/DDBJ whole genome shotgun (WGS) entry which is preliminary data.</text>
</comment>
<dbReference type="EMBL" id="QKWP01000015">
    <property type="protein sequence ID" value="RIB30326.1"/>
    <property type="molecule type" value="Genomic_DNA"/>
</dbReference>
<protein>
    <submittedName>
        <fullName evidence="2">Kinase-like domain-containing protein</fullName>
    </submittedName>
</protein>
<evidence type="ECO:0000313" key="2">
    <source>
        <dbReference type="EMBL" id="RIB30326.1"/>
    </source>
</evidence>
<dbReference type="PANTHER" id="PTHR44329">
    <property type="entry name" value="SERINE/THREONINE-PROTEIN KINASE TNNI3K-RELATED"/>
    <property type="match status" value="1"/>
</dbReference>
<keyword evidence="2" id="KW-0418">Kinase</keyword>
<gene>
    <name evidence="2" type="ORF">C2G38_2238327</name>
</gene>
<sequence length="445" mass="50313">MDNNLEKDGLYFMLENLIQSKENNLKVYGLTQDASTDEYVLVFDFKKRDVMNGNCASCNRYNTSPAWCQLCDPQKTTQGWTSGNEDVDNCINEFQLKATNYQNVIEWIPFSRLDNVQKIGEGGFCSVFSTTWLDGKRILSVESKIVQSRTPSCVVALKTLSGSQKNFLREFKSYTEFRLVGRNFEVYGLTQNTTNNEYLMQLVDISKNLKKVHEAGYVHGDFHSGNILQNQYINGNLISYIADLGLSRKNDESDLEDSIYGVLPYVAPEVLNRRPYTIAADIYSFGVIMAEISTGRPPHYNIEYDEALAIKICNGLRPELAKGTSECYIKLANQCMDANPSNRPTALYICDELSRWYKIVYKGTAEVKDELVILKAFQFADAIIPTLSTELPICSKDKFTSKLLNFKNLSEPINSSFIPPVKLLNICDSTTIDFSISDNDISPKD</sequence>
<dbReference type="InterPro" id="IPR001245">
    <property type="entry name" value="Ser-Thr/Tyr_kinase_cat_dom"/>
</dbReference>
<name>A0A397WDB4_9GLOM</name>
<dbReference type="InterPro" id="IPR000719">
    <property type="entry name" value="Prot_kinase_dom"/>
</dbReference>
<dbReference type="PROSITE" id="PS50011">
    <property type="entry name" value="PROTEIN_KINASE_DOM"/>
    <property type="match status" value="1"/>
</dbReference>
<dbReference type="SUPFAM" id="SSF56112">
    <property type="entry name" value="Protein kinase-like (PK-like)"/>
    <property type="match status" value="1"/>
</dbReference>
<dbReference type="Pfam" id="PF07714">
    <property type="entry name" value="PK_Tyr_Ser-Thr"/>
    <property type="match status" value="1"/>
</dbReference>
<dbReference type="GO" id="GO:0004674">
    <property type="term" value="F:protein serine/threonine kinase activity"/>
    <property type="evidence" value="ECO:0007669"/>
    <property type="project" value="TreeGrafter"/>
</dbReference>
<reference evidence="2 3" key="1">
    <citation type="submission" date="2018-06" db="EMBL/GenBank/DDBJ databases">
        <title>Comparative genomics reveals the genomic features of Rhizophagus irregularis, R. cerebriforme, R. diaphanum and Gigaspora rosea, and their symbiotic lifestyle signature.</title>
        <authorList>
            <person name="Morin E."/>
            <person name="San Clemente H."/>
            <person name="Chen E.C.H."/>
            <person name="De La Providencia I."/>
            <person name="Hainaut M."/>
            <person name="Kuo A."/>
            <person name="Kohler A."/>
            <person name="Murat C."/>
            <person name="Tang N."/>
            <person name="Roy S."/>
            <person name="Loubradou J."/>
            <person name="Henrissat B."/>
            <person name="Grigoriev I.V."/>
            <person name="Corradi N."/>
            <person name="Roux C."/>
            <person name="Martin F.M."/>
        </authorList>
    </citation>
    <scope>NUCLEOTIDE SEQUENCE [LARGE SCALE GENOMIC DNA]</scope>
    <source>
        <strain evidence="2 3">DAOM 194757</strain>
    </source>
</reference>
<proteinExistence type="predicted"/>
<evidence type="ECO:0000313" key="3">
    <source>
        <dbReference type="Proteomes" id="UP000266673"/>
    </source>
</evidence>
<keyword evidence="3" id="KW-1185">Reference proteome</keyword>
<organism evidence="2 3">
    <name type="scientific">Gigaspora rosea</name>
    <dbReference type="NCBI Taxonomy" id="44941"/>
    <lineage>
        <taxon>Eukaryota</taxon>
        <taxon>Fungi</taxon>
        <taxon>Fungi incertae sedis</taxon>
        <taxon>Mucoromycota</taxon>
        <taxon>Glomeromycotina</taxon>
        <taxon>Glomeromycetes</taxon>
        <taxon>Diversisporales</taxon>
        <taxon>Gigasporaceae</taxon>
        <taxon>Gigaspora</taxon>
    </lineage>
</organism>
<dbReference type="Proteomes" id="UP000266673">
    <property type="component" value="Unassembled WGS sequence"/>
</dbReference>
<dbReference type="InterPro" id="IPR051681">
    <property type="entry name" value="Ser/Thr_Kinases-Pseudokinases"/>
</dbReference>
<feature type="domain" description="Protein kinase" evidence="1">
    <location>
        <begin position="113"/>
        <end position="357"/>
    </location>
</feature>
<dbReference type="OrthoDB" id="4062651at2759"/>
<accession>A0A397WDB4</accession>
<dbReference type="AlphaFoldDB" id="A0A397WDB4"/>
<dbReference type="InterPro" id="IPR011009">
    <property type="entry name" value="Kinase-like_dom_sf"/>
</dbReference>
<dbReference type="STRING" id="44941.A0A397WDB4"/>
<dbReference type="GO" id="GO:0005524">
    <property type="term" value="F:ATP binding"/>
    <property type="evidence" value="ECO:0007669"/>
    <property type="project" value="InterPro"/>
</dbReference>
<keyword evidence="2" id="KW-0808">Transferase</keyword>